<evidence type="ECO:0000313" key="2">
    <source>
        <dbReference type="Proteomes" id="UP000187203"/>
    </source>
</evidence>
<dbReference type="AlphaFoldDB" id="A0A1R3GNQ3"/>
<gene>
    <name evidence="1" type="ORF">COLO4_34094</name>
</gene>
<sequence length="113" mass="12623">MERKGVIDNNKHFHFIRADMGGKSIFVLFLVSVLILRAEARVGKQEDKKKQAIATIHVINATPNGSQPMLVRCSSRFTDHGMQGVQVGEDYQSAQRWESQGCFLAGQVPRVLP</sequence>
<name>A0A1R3GNQ3_9ROSI</name>
<accession>A0A1R3GNQ3</accession>
<organism evidence="1 2">
    <name type="scientific">Corchorus olitorius</name>
    <dbReference type="NCBI Taxonomy" id="93759"/>
    <lineage>
        <taxon>Eukaryota</taxon>
        <taxon>Viridiplantae</taxon>
        <taxon>Streptophyta</taxon>
        <taxon>Embryophyta</taxon>
        <taxon>Tracheophyta</taxon>
        <taxon>Spermatophyta</taxon>
        <taxon>Magnoliopsida</taxon>
        <taxon>eudicotyledons</taxon>
        <taxon>Gunneridae</taxon>
        <taxon>Pentapetalae</taxon>
        <taxon>rosids</taxon>
        <taxon>malvids</taxon>
        <taxon>Malvales</taxon>
        <taxon>Malvaceae</taxon>
        <taxon>Grewioideae</taxon>
        <taxon>Apeibeae</taxon>
        <taxon>Corchorus</taxon>
    </lineage>
</organism>
<reference evidence="2" key="1">
    <citation type="submission" date="2013-09" db="EMBL/GenBank/DDBJ databases">
        <title>Corchorus olitorius genome sequencing.</title>
        <authorList>
            <person name="Alam M."/>
            <person name="Haque M.S."/>
            <person name="Islam M.S."/>
            <person name="Emdad E.M."/>
            <person name="Islam M.M."/>
            <person name="Ahmed B."/>
            <person name="Halim A."/>
            <person name="Hossen Q.M.M."/>
            <person name="Hossain M.Z."/>
            <person name="Ahmed R."/>
            <person name="Khan M.M."/>
            <person name="Islam R."/>
            <person name="Rashid M.M."/>
            <person name="Khan S.A."/>
            <person name="Rahman M.S."/>
            <person name="Alam M."/>
            <person name="Yahiya A.S."/>
            <person name="Khan M.S."/>
            <person name="Azam M.S."/>
            <person name="Haque T."/>
            <person name="Lashkar M.Z.H."/>
            <person name="Akhand A.I."/>
            <person name="Morshed G."/>
            <person name="Roy S."/>
            <person name="Uddin K.S."/>
            <person name="Rabeya T."/>
            <person name="Hossain A.S."/>
            <person name="Chowdhury A."/>
            <person name="Snigdha A.R."/>
            <person name="Mortoza M.S."/>
            <person name="Matin S.A."/>
            <person name="Hoque S.M.E."/>
            <person name="Islam M.K."/>
            <person name="Roy D.K."/>
            <person name="Haider R."/>
            <person name="Moosa M.M."/>
            <person name="Elias S.M."/>
            <person name="Hasan A.M."/>
            <person name="Jahan S."/>
            <person name="Shafiuddin M."/>
            <person name="Mahmood N."/>
            <person name="Shommy N.S."/>
        </authorList>
    </citation>
    <scope>NUCLEOTIDE SEQUENCE [LARGE SCALE GENOMIC DNA]</scope>
    <source>
        <strain evidence="2">cv. O-4</strain>
    </source>
</reference>
<evidence type="ECO:0000313" key="1">
    <source>
        <dbReference type="EMBL" id="OMO59738.1"/>
    </source>
</evidence>
<comment type="caution">
    <text evidence="1">The sequence shown here is derived from an EMBL/GenBank/DDBJ whole genome shotgun (WGS) entry which is preliminary data.</text>
</comment>
<proteinExistence type="predicted"/>
<dbReference type="EMBL" id="AWUE01022071">
    <property type="protein sequence ID" value="OMO59738.1"/>
    <property type="molecule type" value="Genomic_DNA"/>
</dbReference>
<protein>
    <submittedName>
        <fullName evidence="1">Uncharacterized protein</fullName>
    </submittedName>
</protein>
<keyword evidence="2" id="KW-1185">Reference proteome</keyword>
<dbReference type="Proteomes" id="UP000187203">
    <property type="component" value="Unassembled WGS sequence"/>
</dbReference>